<dbReference type="GO" id="GO:0006265">
    <property type="term" value="P:DNA topological change"/>
    <property type="evidence" value="ECO:0007669"/>
    <property type="project" value="InterPro"/>
</dbReference>
<dbReference type="RefSeq" id="WP_042802294.1">
    <property type="nucleotide sequence ID" value="NZ_AVSP01000008.1"/>
</dbReference>
<accession>A0A011NDD9</accession>
<dbReference type="GO" id="GO:0005694">
    <property type="term" value="C:chromosome"/>
    <property type="evidence" value="ECO:0007669"/>
    <property type="project" value="InterPro"/>
</dbReference>
<name>A0A011NDD9_9PAST</name>
<evidence type="ECO:0000313" key="3">
    <source>
        <dbReference type="Proteomes" id="UP000054123"/>
    </source>
</evidence>
<protein>
    <recommendedName>
        <fullName evidence="1">DNA topoisomerase type IA zn finger domain-containing protein</fullName>
    </recommendedName>
</protein>
<reference evidence="2 3" key="1">
    <citation type="journal article" date="2014" name="Genome Announc.">
        <title>Genome Sequence of a Presumptive Mannheimia haemolytica Strain with an A1/A6-Cross-Reactive Serotype from a White-Tailed Deer (Odocoileus virginianus).</title>
        <authorList>
            <person name="Lawrence P.K."/>
            <person name="Bey R.F."/>
            <person name="Wiener B."/>
            <person name="Kittichotirat W."/>
            <person name="Bumgarner R.E."/>
        </authorList>
    </citation>
    <scope>NUCLEOTIDE SEQUENCE [LARGE SCALE GENOMIC DNA]</scope>
    <source>
        <strain evidence="2 3">PKL10</strain>
    </source>
</reference>
<dbReference type="PANTHER" id="PTHR42785">
    <property type="entry name" value="DNA TOPOISOMERASE, TYPE IA, CORE"/>
    <property type="match status" value="1"/>
</dbReference>
<feature type="domain" description="DNA topoisomerase type IA zn finger" evidence="1">
    <location>
        <begin position="100"/>
        <end position="137"/>
    </location>
</feature>
<dbReference type="SUPFAM" id="SSF57783">
    <property type="entry name" value="Zinc beta-ribbon"/>
    <property type="match status" value="3"/>
</dbReference>
<dbReference type="InterPro" id="IPR000380">
    <property type="entry name" value="Topo_IA"/>
</dbReference>
<dbReference type="PANTHER" id="PTHR42785:SF1">
    <property type="entry name" value="DNA TOPOISOMERASE"/>
    <property type="match status" value="1"/>
</dbReference>
<dbReference type="InterPro" id="IPR013498">
    <property type="entry name" value="Topo_IA_Znf"/>
</dbReference>
<dbReference type="Gene3D" id="3.30.65.10">
    <property type="entry name" value="Bacterial Topoisomerase I, domain 1"/>
    <property type="match status" value="3"/>
</dbReference>
<feature type="domain" description="DNA topoisomerase type IA zn finger" evidence="1">
    <location>
        <begin position="57"/>
        <end position="92"/>
    </location>
</feature>
<proteinExistence type="predicted"/>
<organism evidence="2 3">
    <name type="scientific">Mannheimia granulomatis</name>
    <dbReference type="NCBI Taxonomy" id="85402"/>
    <lineage>
        <taxon>Bacteria</taxon>
        <taxon>Pseudomonadati</taxon>
        <taxon>Pseudomonadota</taxon>
        <taxon>Gammaproteobacteria</taxon>
        <taxon>Pasteurellales</taxon>
        <taxon>Pasteurellaceae</taxon>
        <taxon>Mannheimia</taxon>
    </lineage>
</organism>
<dbReference type="STRING" id="1122190.GCA_000621105_01558"/>
<dbReference type="OrthoDB" id="6412825at2"/>
<dbReference type="PATRIC" id="fig|1450449.3.peg.901"/>
<evidence type="ECO:0000259" key="1">
    <source>
        <dbReference type="Pfam" id="PF01396"/>
    </source>
</evidence>
<comment type="caution">
    <text evidence="2">The sequence shown here is derived from an EMBL/GenBank/DDBJ whole genome shotgun (WGS) entry which is preliminary data.</text>
</comment>
<dbReference type="AlphaFoldDB" id="A0A011NDD9"/>
<dbReference type="EMBL" id="JANJ01000003">
    <property type="protein sequence ID" value="EXI62532.1"/>
    <property type="molecule type" value="Genomic_DNA"/>
</dbReference>
<dbReference type="GO" id="GO:0003677">
    <property type="term" value="F:DNA binding"/>
    <property type="evidence" value="ECO:0007669"/>
    <property type="project" value="InterPro"/>
</dbReference>
<keyword evidence="3" id="KW-1185">Reference proteome</keyword>
<dbReference type="GO" id="GO:0003917">
    <property type="term" value="F:DNA topoisomerase type I (single strand cut, ATP-independent) activity"/>
    <property type="evidence" value="ECO:0007669"/>
    <property type="project" value="InterPro"/>
</dbReference>
<evidence type="ECO:0000313" key="2">
    <source>
        <dbReference type="EMBL" id="EXI62532.1"/>
    </source>
</evidence>
<feature type="domain" description="DNA topoisomerase type IA zn finger" evidence="1">
    <location>
        <begin position="11"/>
        <end position="46"/>
    </location>
</feature>
<dbReference type="Pfam" id="PF01396">
    <property type="entry name" value="Zn_ribbon_Top1"/>
    <property type="match status" value="3"/>
</dbReference>
<sequence length="178" mass="19934">MALFKSTKQTEKCPECGSALQLKQGKKGLFLGCSAYPACDYIKPLHQVSHIIKELDELCPECGGKLQLKQGNYGIFIGCSNYPECHFIVQEESEVDEELNCPECKTHKLVARRGRFGKTFYGCAGFPECKFTLASKPIKQQCSECGCELAIIKKVRGKQIYICANKECLHQTEIKPNE</sequence>
<dbReference type="Proteomes" id="UP000054123">
    <property type="component" value="Unassembled WGS sequence"/>
</dbReference>
<gene>
    <name evidence="2" type="ORF">AK33_04670</name>
</gene>